<reference evidence="2" key="1">
    <citation type="journal article" date="2022" name="Int. J. Mol. Sci.">
        <title>Draft Genome of Tanacetum Coccineum: Genomic Comparison of Closely Related Tanacetum-Family Plants.</title>
        <authorList>
            <person name="Yamashiro T."/>
            <person name="Shiraishi A."/>
            <person name="Nakayama K."/>
            <person name="Satake H."/>
        </authorList>
    </citation>
    <scope>NUCLEOTIDE SEQUENCE</scope>
</reference>
<protein>
    <submittedName>
        <fullName evidence="2">Uncharacterized protein</fullName>
    </submittedName>
</protein>
<feature type="region of interest" description="Disordered" evidence="1">
    <location>
        <begin position="429"/>
        <end position="479"/>
    </location>
</feature>
<gene>
    <name evidence="2" type="ORF">Tco_0875058</name>
</gene>
<name>A0ABQ5BR77_9ASTR</name>
<keyword evidence="3" id="KW-1185">Reference proteome</keyword>
<reference evidence="2" key="2">
    <citation type="submission" date="2022-01" db="EMBL/GenBank/DDBJ databases">
        <authorList>
            <person name="Yamashiro T."/>
            <person name="Shiraishi A."/>
            <person name="Satake H."/>
            <person name="Nakayama K."/>
        </authorList>
    </citation>
    <scope>NUCLEOTIDE SEQUENCE</scope>
</reference>
<feature type="compositionally biased region" description="Basic and acidic residues" evidence="1">
    <location>
        <begin position="176"/>
        <end position="185"/>
    </location>
</feature>
<feature type="compositionally biased region" description="Basic and acidic residues" evidence="1">
    <location>
        <begin position="260"/>
        <end position="271"/>
    </location>
</feature>
<dbReference type="EMBL" id="BQNB010013467">
    <property type="protein sequence ID" value="GJT16352.1"/>
    <property type="molecule type" value="Genomic_DNA"/>
</dbReference>
<evidence type="ECO:0000256" key="1">
    <source>
        <dbReference type="SAM" id="MobiDB-lite"/>
    </source>
</evidence>
<feature type="compositionally biased region" description="Basic and acidic residues" evidence="1">
    <location>
        <begin position="470"/>
        <end position="479"/>
    </location>
</feature>
<feature type="region of interest" description="Disordered" evidence="1">
    <location>
        <begin position="176"/>
        <end position="284"/>
    </location>
</feature>
<accession>A0ABQ5BR77</accession>
<feature type="region of interest" description="Disordered" evidence="1">
    <location>
        <begin position="118"/>
        <end position="163"/>
    </location>
</feature>
<evidence type="ECO:0000313" key="2">
    <source>
        <dbReference type="EMBL" id="GJT16352.1"/>
    </source>
</evidence>
<dbReference type="Proteomes" id="UP001151760">
    <property type="component" value="Unassembled WGS sequence"/>
</dbReference>
<comment type="caution">
    <text evidence="2">The sequence shown here is derived from an EMBL/GenBank/DDBJ whole genome shotgun (WGS) entry which is preliminary data.</text>
</comment>
<feature type="compositionally biased region" description="Basic and acidic residues" evidence="1">
    <location>
        <begin position="206"/>
        <end position="251"/>
    </location>
</feature>
<proteinExistence type="predicted"/>
<sequence>MAQQPMRSEEEFCPTNYIFPPNKSNILWGVVTSTNVDFAQFLWEDFRFQVNKNNNLAAKHETIPYLRFTKLIIRHLLSHNLNLNKRLDSPPHLIADEVRKINESQAYVSYVTKYPQAQATPKHGMGKGLMRRGDVPKPKKMKDVVPRRKRSITSDDNVLSDPDDALEYAKQVSIEETQHQEKEHSGVAPESPDHSSSSNDSYESATDDKTESERDSNHDESDNDSEHGDKSDKSTSYEDRTVSDESDKDSDNVDDQIEDFVIKPHEKEPEQPPKTFPTPSPSVTATSAEDYIRNLTDPRDVQISELLNKPVQTEATIMTVSPNLETIHETQEQVIKKKNDWKKAVMQRLTNLEQNNHADIIEESVQVNVLNEVKNQLPKFLPKAVSEYVQPRLEKMVRDVLKKNPINIRLDLYNALMNLIDLDKSVAKGDMQSQPIRTHDDQDPEDREGEKKRKRRKKYAGESSSQKIKAQKEPLHYERGDDLVDAEEGPEEFEYKDGYVTLFGKFMNKIFKKDKITKEDVEGPTFELLKGTCKNSIELEYNMDRCHLDLTDKID</sequence>
<organism evidence="2 3">
    <name type="scientific">Tanacetum coccineum</name>
    <dbReference type="NCBI Taxonomy" id="301880"/>
    <lineage>
        <taxon>Eukaryota</taxon>
        <taxon>Viridiplantae</taxon>
        <taxon>Streptophyta</taxon>
        <taxon>Embryophyta</taxon>
        <taxon>Tracheophyta</taxon>
        <taxon>Spermatophyta</taxon>
        <taxon>Magnoliopsida</taxon>
        <taxon>eudicotyledons</taxon>
        <taxon>Gunneridae</taxon>
        <taxon>Pentapetalae</taxon>
        <taxon>asterids</taxon>
        <taxon>campanulids</taxon>
        <taxon>Asterales</taxon>
        <taxon>Asteraceae</taxon>
        <taxon>Asteroideae</taxon>
        <taxon>Anthemideae</taxon>
        <taxon>Anthemidinae</taxon>
        <taxon>Tanacetum</taxon>
    </lineage>
</organism>
<feature type="compositionally biased region" description="Low complexity" evidence="1">
    <location>
        <begin position="194"/>
        <end position="204"/>
    </location>
</feature>
<feature type="compositionally biased region" description="Basic and acidic residues" evidence="1">
    <location>
        <begin position="131"/>
        <end position="146"/>
    </location>
</feature>
<evidence type="ECO:0000313" key="3">
    <source>
        <dbReference type="Proteomes" id="UP001151760"/>
    </source>
</evidence>